<evidence type="ECO:0000313" key="2">
    <source>
        <dbReference type="Proteomes" id="UP000644693"/>
    </source>
</evidence>
<proteinExistence type="predicted"/>
<accession>A0A918XK21</accession>
<keyword evidence="2" id="KW-1185">Reference proteome</keyword>
<dbReference type="PROSITE" id="PS51318">
    <property type="entry name" value="TAT"/>
    <property type="match status" value="1"/>
</dbReference>
<dbReference type="Gene3D" id="3.50.50.60">
    <property type="entry name" value="FAD/NAD(P)-binding domain"/>
    <property type="match status" value="1"/>
</dbReference>
<comment type="caution">
    <text evidence="1">The sequence shown here is derived from an EMBL/GenBank/DDBJ whole genome shotgun (WGS) entry which is preliminary data.</text>
</comment>
<reference evidence="1" key="2">
    <citation type="submission" date="2020-09" db="EMBL/GenBank/DDBJ databases">
        <authorList>
            <person name="Sun Q."/>
            <person name="Kim S."/>
        </authorList>
    </citation>
    <scope>NUCLEOTIDE SEQUENCE</scope>
    <source>
        <strain evidence="1">KCTC 23430</strain>
    </source>
</reference>
<sequence length="620" mass="67891">MSITRRDFVSGVAMGGTALSLSPLEAAAKGLLPSHALGPDYYPPALTGIRGSTDAAFAAAHALAREGKRFAAPKQSPESDYDLVVVGGGISGLSAAYFFRRQHGPESRILILENHDDFGGHARRNEFTVDGRAMIGYGGSQTLDTPSAYSPEASGLLKALRFNLDGFYEYFDQDFFSSRGMKPGIYFDEPTFGRRALVDNMLEGDGLSEEAVLAAVRAMPLSEADQNAFLTLFATEDDLLPGQSLAEKEALLRNISYLDFLKQYADMTDGVCAVLQDTFLPMLGVGWEAASAWEALEYEFPGTRGLGFEAKQVREEPYIHHFPDGNASVARALVRELIPGAIPGSTMEDLVLAKANYLALDSEKNPVRLRLNSTAVNVTHDERGERVGITYVNNGNRYLARGRHVVLACYNNIIPYLCPEIPRAQADALRYATKIPFVLGSFAIRNWQAFADSGYRMMYSPGDVMFKRLSLDFPVSMGGYEYSQSPDQPTVITAWYSPTARGLDSRTQYRAGRAKMLGMSYMDFEQDIVGHLNGMLGPYGFDAERDLAAITLNRWAHGYAYEFEGVGLPAQYNRFNGPHIAGRAQMGRISIANSDSEAYAYVDGAIDAAYRAVSEQLAAT</sequence>
<gene>
    <name evidence="1" type="primary">spdH</name>
    <name evidence="1" type="ORF">GCM10007053_23360</name>
</gene>
<dbReference type="RefSeq" id="WP_189477969.1">
    <property type="nucleotide sequence ID" value="NZ_BMYM01000002.1"/>
</dbReference>
<protein>
    <submittedName>
        <fullName evidence="1">Spermidine dehydrogenase SpdH</fullName>
    </submittedName>
</protein>
<dbReference type="PANTHER" id="PTHR42923">
    <property type="entry name" value="PROTOPORPHYRINOGEN OXIDASE"/>
    <property type="match status" value="1"/>
</dbReference>
<organism evidence="1 2">
    <name type="scientific">Parahalioglobus pacificus</name>
    <dbReference type="NCBI Taxonomy" id="930806"/>
    <lineage>
        <taxon>Bacteria</taxon>
        <taxon>Pseudomonadati</taxon>
        <taxon>Pseudomonadota</taxon>
        <taxon>Gammaproteobacteria</taxon>
        <taxon>Cellvibrionales</taxon>
        <taxon>Halieaceae</taxon>
        <taxon>Parahalioglobus</taxon>
    </lineage>
</organism>
<dbReference type="PANTHER" id="PTHR42923:SF3">
    <property type="entry name" value="PROTOPORPHYRINOGEN OXIDASE"/>
    <property type="match status" value="1"/>
</dbReference>
<dbReference type="InterPro" id="IPR036188">
    <property type="entry name" value="FAD/NAD-bd_sf"/>
</dbReference>
<dbReference type="GO" id="GO:0016491">
    <property type="term" value="F:oxidoreductase activity"/>
    <property type="evidence" value="ECO:0007669"/>
    <property type="project" value="TreeGrafter"/>
</dbReference>
<reference evidence="1" key="1">
    <citation type="journal article" date="2014" name="Int. J. Syst. Evol. Microbiol.">
        <title>Complete genome sequence of Corynebacterium casei LMG S-19264T (=DSM 44701T), isolated from a smear-ripened cheese.</title>
        <authorList>
            <consortium name="US DOE Joint Genome Institute (JGI-PGF)"/>
            <person name="Walter F."/>
            <person name="Albersmeier A."/>
            <person name="Kalinowski J."/>
            <person name="Ruckert C."/>
        </authorList>
    </citation>
    <scope>NUCLEOTIDE SEQUENCE</scope>
    <source>
        <strain evidence="1">KCTC 23430</strain>
    </source>
</reference>
<name>A0A918XK21_9GAMM</name>
<dbReference type="Pfam" id="PF13450">
    <property type="entry name" value="NAD_binding_8"/>
    <property type="match status" value="1"/>
</dbReference>
<dbReference type="InterPro" id="IPR006311">
    <property type="entry name" value="TAT_signal"/>
</dbReference>
<dbReference type="EMBL" id="BMYM01000002">
    <property type="protein sequence ID" value="GHD35868.1"/>
    <property type="molecule type" value="Genomic_DNA"/>
</dbReference>
<evidence type="ECO:0000313" key="1">
    <source>
        <dbReference type="EMBL" id="GHD35868.1"/>
    </source>
</evidence>
<dbReference type="InterPro" id="IPR050464">
    <property type="entry name" value="Zeta_carotene_desat/Oxidored"/>
</dbReference>
<dbReference type="SUPFAM" id="SSF51905">
    <property type="entry name" value="FAD/NAD(P)-binding domain"/>
    <property type="match status" value="1"/>
</dbReference>
<dbReference type="AlphaFoldDB" id="A0A918XK21"/>
<dbReference type="Proteomes" id="UP000644693">
    <property type="component" value="Unassembled WGS sequence"/>
</dbReference>